<comment type="subcellular location">
    <subcellularLocation>
        <location evidence="2">Cell membrane</location>
    </subcellularLocation>
</comment>
<dbReference type="SUPFAM" id="SSF55781">
    <property type="entry name" value="GAF domain-like"/>
    <property type="match status" value="1"/>
</dbReference>
<dbReference type="EC" id="2.7.13.3" evidence="3"/>
<dbReference type="Proteomes" id="UP000249341">
    <property type="component" value="Unassembled WGS sequence"/>
</dbReference>
<evidence type="ECO:0000256" key="1">
    <source>
        <dbReference type="ARBA" id="ARBA00000085"/>
    </source>
</evidence>
<dbReference type="SMART" id="SM00388">
    <property type="entry name" value="HisKA"/>
    <property type="match status" value="1"/>
</dbReference>
<dbReference type="SUPFAM" id="SSF55785">
    <property type="entry name" value="PYP-like sensor domain (PAS domain)"/>
    <property type="match status" value="1"/>
</dbReference>
<dbReference type="InterPro" id="IPR029016">
    <property type="entry name" value="GAF-like_dom_sf"/>
</dbReference>
<evidence type="ECO:0000256" key="2">
    <source>
        <dbReference type="ARBA" id="ARBA00004236"/>
    </source>
</evidence>
<evidence type="ECO:0000259" key="5">
    <source>
        <dbReference type="SMART" id="SM00388"/>
    </source>
</evidence>
<evidence type="ECO:0000256" key="3">
    <source>
        <dbReference type="ARBA" id="ARBA00012438"/>
    </source>
</evidence>
<proteinExistence type="predicted"/>
<dbReference type="InterPro" id="IPR003018">
    <property type="entry name" value="GAF"/>
</dbReference>
<dbReference type="InterPro" id="IPR003661">
    <property type="entry name" value="HisK_dim/P_dom"/>
</dbReference>
<dbReference type="CDD" id="cd00082">
    <property type="entry name" value="HisKA"/>
    <property type="match status" value="1"/>
</dbReference>
<dbReference type="SMART" id="SM00065">
    <property type="entry name" value="GAF"/>
    <property type="match status" value="1"/>
</dbReference>
<comment type="catalytic activity">
    <reaction evidence="1">
        <text>ATP + protein L-histidine = ADP + protein N-phospho-L-histidine.</text>
        <dbReference type="EC" id="2.7.13.3"/>
    </reaction>
</comment>
<keyword evidence="7" id="KW-1185">Reference proteome</keyword>
<evidence type="ECO:0000259" key="4">
    <source>
        <dbReference type="SMART" id="SM00065"/>
    </source>
</evidence>
<sequence>MNGAEQESGRLAALHEYRLFDTPPQEELRAVVRIAAAVAGVPTATLNLIDEHRQVMLTTVGFTGRDCDRDDSMCAIRLGTGQPVNLPDASLDPAYRNNPWVTGELGLIRFYANAPLITPHGHILGTLCVFDTEPHELSAEQAARLEDLAAVIVAFFERRRQTRVTAEFAAITEARKEWAEALLDGIDVAVVAIDTEFQATLYNRAARLSHDPDVDLGAAPVGIAERYQLFEPDGHTLIPDDEVPLMVALAGNGPVTAKEMILRRPKTGPATVRANARALYDAAGAITGAVVALQDVTAEATRKRLIEEARSRLAAANAELLRSNADLTNFAAAVSHDLVSPLAAVGGYLELLADEAGLSVEPATREVERMQNLIESLLSAAAADGAHGGQIPAEAADR</sequence>
<evidence type="ECO:0000313" key="7">
    <source>
        <dbReference type="Proteomes" id="UP000249341"/>
    </source>
</evidence>
<dbReference type="RefSeq" id="WP_111650652.1">
    <property type="nucleotide sequence ID" value="NZ_JACHWI010000006.1"/>
</dbReference>
<dbReference type="Gene3D" id="3.30.450.20">
    <property type="entry name" value="PAS domain"/>
    <property type="match status" value="1"/>
</dbReference>
<gene>
    <name evidence="6" type="ORF">B0I29_109103</name>
</gene>
<dbReference type="GO" id="GO:0005886">
    <property type="term" value="C:plasma membrane"/>
    <property type="evidence" value="ECO:0007669"/>
    <property type="project" value="UniProtKB-SubCell"/>
</dbReference>
<dbReference type="GO" id="GO:0000155">
    <property type="term" value="F:phosphorelay sensor kinase activity"/>
    <property type="evidence" value="ECO:0007669"/>
    <property type="project" value="InterPro"/>
</dbReference>
<accession>A0A327Z978</accession>
<evidence type="ECO:0000313" key="6">
    <source>
        <dbReference type="EMBL" id="RAK35630.1"/>
    </source>
</evidence>
<dbReference type="Pfam" id="PF00512">
    <property type="entry name" value="HisKA"/>
    <property type="match status" value="1"/>
</dbReference>
<dbReference type="AlphaFoldDB" id="A0A327Z978"/>
<comment type="caution">
    <text evidence="6">The sequence shown here is derived from an EMBL/GenBank/DDBJ whole genome shotgun (WGS) entry which is preliminary data.</text>
</comment>
<name>A0A327Z978_9ACTN</name>
<dbReference type="EMBL" id="QLMJ01000009">
    <property type="protein sequence ID" value="RAK35630.1"/>
    <property type="molecule type" value="Genomic_DNA"/>
</dbReference>
<dbReference type="Gene3D" id="3.30.450.40">
    <property type="match status" value="1"/>
</dbReference>
<dbReference type="SUPFAM" id="SSF47384">
    <property type="entry name" value="Homodimeric domain of signal transducing histidine kinase"/>
    <property type="match status" value="1"/>
</dbReference>
<dbReference type="Pfam" id="PF01590">
    <property type="entry name" value="GAF"/>
    <property type="match status" value="1"/>
</dbReference>
<dbReference type="OrthoDB" id="9806130at2"/>
<feature type="domain" description="Signal transduction histidine kinase dimerisation/phosphoacceptor" evidence="5">
    <location>
        <begin position="326"/>
        <end position="386"/>
    </location>
</feature>
<dbReference type="PANTHER" id="PTHR43102">
    <property type="entry name" value="SLR1143 PROTEIN"/>
    <property type="match status" value="1"/>
</dbReference>
<dbReference type="InterPro" id="IPR035965">
    <property type="entry name" value="PAS-like_dom_sf"/>
</dbReference>
<dbReference type="PANTHER" id="PTHR43102:SF2">
    <property type="entry name" value="GAF DOMAIN-CONTAINING PROTEIN"/>
    <property type="match status" value="1"/>
</dbReference>
<dbReference type="Gene3D" id="1.10.287.130">
    <property type="match status" value="1"/>
</dbReference>
<protein>
    <recommendedName>
        <fullName evidence="3">histidine kinase</fullName>
        <ecNumber evidence="3">2.7.13.3</ecNumber>
    </recommendedName>
</protein>
<organism evidence="6 7">
    <name type="scientific">Actinoplanes lutulentus</name>
    <dbReference type="NCBI Taxonomy" id="1287878"/>
    <lineage>
        <taxon>Bacteria</taxon>
        <taxon>Bacillati</taxon>
        <taxon>Actinomycetota</taxon>
        <taxon>Actinomycetes</taxon>
        <taxon>Micromonosporales</taxon>
        <taxon>Micromonosporaceae</taxon>
        <taxon>Actinoplanes</taxon>
    </lineage>
</organism>
<reference evidence="6 7" key="1">
    <citation type="submission" date="2018-06" db="EMBL/GenBank/DDBJ databases">
        <title>Genomic Encyclopedia of Type Strains, Phase III (KMG-III): the genomes of soil and plant-associated and newly described type strains.</title>
        <authorList>
            <person name="Whitman W."/>
        </authorList>
    </citation>
    <scope>NUCLEOTIDE SEQUENCE [LARGE SCALE GENOMIC DNA]</scope>
    <source>
        <strain evidence="6 7">CGMCC 4.7090</strain>
    </source>
</reference>
<feature type="domain" description="GAF" evidence="4">
    <location>
        <begin position="23"/>
        <end position="163"/>
    </location>
</feature>
<dbReference type="InterPro" id="IPR036097">
    <property type="entry name" value="HisK_dim/P_sf"/>
</dbReference>